<evidence type="ECO:0000256" key="5">
    <source>
        <dbReference type="SAM" id="Phobius"/>
    </source>
</evidence>
<name>A0ABV8SVU9_9GAMM</name>
<evidence type="ECO:0000259" key="6">
    <source>
        <dbReference type="PROSITE" id="PS50111"/>
    </source>
</evidence>
<dbReference type="InterPro" id="IPR004090">
    <property type="entry name" value="Chemotax_Me-accpt_rcpt"/>
</dbReference>
<dbReference type="PROSITE" id="PS50885">
    <property type="entry name" value="HAMP"/>
    <property type="match status" value="1"/>
</dbReference>
<dbReference type="PANTHER" id="PTHR43531:SF11">
    <property type="entry name" value="METHYL-ACCEPTING CHEMOTAXIS PROTEIN 3"/>
    <property type="match status" value="1"/>
</dbReference>
<dbReference type="SMART" id="SM00283">
    <property type="entry name" value="MA"/>
    <property type="match status" value="1"/>
</dbReference>
<keyword evidence="5" id="KW-0472">Membrane</keyword>
<feature type="domain" description="Methyl-accepting transducer" evidence="6">
    <location>
        <begin position="264"/>
        <end position="493"/>
    </location>
</feature>
<dbReference type="PANTHER" id="PTHR43531">
    <property type="entry name" value="PROTEIN ICFG"/>
    <property type="match status" value="1"/>
</dbReference>
<dbReference type="EMBL" id="JBHSDU010000003">
    <property type="protein sequence ID" value="MFC4311300.1"/>
    <property type="molecule type" value="Genomic_DNA"/>
</dbReference>
<evidence type="ECO:0000256" key="2">
    <source>
        <dbReference type="ARBA" id="ARBA00023224"/>
    </source>
</evidence>
<keyword evidence="2 4" id="KW-0807">Transducer</keyword>
<dbReference type="SMART" id="SM00304">
    <property type="entry name" value="HAMP"/>
    <property type="match status" value="1"/>
</dbReference>
<comment type="caution">
    <text evidence="8">The sequence shown here is derived from an EMBL/GenBank/DDBJ whole genome shotgun (WGS) entry which is preliminary data.</text>
</comment>
<dbReference type="Gene3D" id="1.10.287.950">
    <property type="entry name" value="Methyl-accepting chemotaxis protein"/>
    <property type="match status" value="1"/>
</dbReference>
<evidence type="ECO:0000256" key="3">
    <source>
        <dbReference type="ARBA" id="ARBA00029447"/>
    </source>
</evidence>
<evidence type="ECO:0000259" key="7">
    <source>
        <dbReference type="PROSITE" id="PS50885"/>
    </source>
</evidence>
<feature type="domain" description="HAMP" evidence="7">
    <location>
        <begin position="206"/>
        <end position="259"/>
    </location>
</feature>
<evidence type="ECO:0000313" key="8">
    <source>
        <dbReference type="EMBL" id="MFC4311300.1"/>
    </source>
</evidence>
<evidence type="ECO:0000256" key="4">
    <source>
        <dbReference type="PROSITE-ProRule" id="PRU00284"/>
    </source>
</evidence>
<proteinExistence type="inferred from homology"/>
<gene>
    <name evidence="8" type="ORF">ACFPN2_19535</name>
</gene>
<organism evidence="8 9">
    <name type="scientific">Steroidobacter flavus</name>
    <dbReference type="NCBI Taxonomy" id="1842136"/>
    <lineage>
        <taxon>Bacteria</taxon>
        <taxon>Pseudomonadati</taxon>
        <taxon>Pseudomonadota</taxon>
        <taxon>Gammaproteobacteria</taxon>
        <taxon>Steroidobacterales</taxon>
        <taxon>Steroidobacteraceae</taxon>
        <taxon>Steroidobacter</taxon>
    </lineage>
</organism>
<sequence length="508" mass="53761">MQLTIRARLFSLVAVTLMAMLALGFSNYRGMTKAVDGLTSVFATSRALRTHLEGDMMHDALRADVLSALLAQTPEEWTAVNTSLREHADHFREMIKENDSNVTDPELRAALHDVGPVLENYIRSAEGVIGTAQTDVAKAREMLPAFLGTFEELEGKLAGISDRIQASARAAEENAQGSTASARWREIGILALMLIAIVAAASWIVRSITGGVNGLVKTITEIQQTRDLSKRVDVTSHDELGRLAECFNELVVELQGIISEVNRGATEIDGGAAQMSSSSRVMASGASEQAESLGRITRSLTTLSDLTDKTTQITGRANSLSSDSQKAADRVSDELKTMSTAMDEIRAASAEVGKVNRAVDEIAFQINLLALNAAVEAARAGEAGRGFAVVAEEVRSLAQRSAQAAKETSALIESAMTRAERGVQIAGSVGEALGNIAVVTTQVNDMLRDIAAAANSQAQGVADIRGGIGALEKVSRQAAANAETLAGASQQTAVQVRVMGELVGRFKL</sequence>
<dbReference type="PRINTS" id="PR00260">
    <property type="entry name" value="CHEMTRNSDUCR"/>
</dbReference>
<dbReference type="RefSeq" id="WP_380599516.1">
    <property type="nucleotide sequence ID" value="NZ_JBHSDU010000003.1"/>
</dbReference>
<protein>
    <submittedName>
        <fullName evidence="8">Methyl-accepting chemotaxis protein</fullName>
    </submittedName>
</protein>
<dbReference type="PROSITE" id="PS50111">
    <property type="entry name" value="CHEMOTAXIS_TRANSDUC_2"/>
    <property type="match status" value="1"/>
</dbReference>
<comment type="similarity">
    <text evidence="3">Belongs to the methyl-accepting chemotaxis (MCP) protein family.</text>
</comment>
<accession>A0ABV8SVU9</accession>
<dbReference type="InterPro" id="IPR003660">
    <property type="entry name" value="HAMP_dom"/>
</dbReference>
<dbReference type="InterPro" id="IPR024478">
    <property type="entry name" value="HlyB_4HB_MCP"/>
</dbReference>
<dbReference type="InterPro" id="IPR004089">
    <property type="entry name" value="MCPsignal_dom"/>
</dbReference>
<dbReference type="InterPro" id="IPR051310">
    <property type="entry name" value="MCP_chemotaxis"/>
</dbReference>
<reference evidence="9" key="1">
    <citation type="journal article" date="2019" name="Int. J. Syst. Evol. Microbiol.">
        <title>The Global Catalogue of Microorganisms (GCM) 10K type strain sequencing project: providing services to taxonomists for standard genome sequencing and annotation.</title>
        <authorList>
            <consortium name="The Broad Institute Genomics Platform"/>
            <consortium name="The Broad Institute Genome Sequencing Center for Infectious Disease"/>
            <person name="Wu L."/>
            <person name="Ma J."/>
        </authorList>
    </citation>
    <scope>NUCLEOTIDE SEQUENCE [LARGE SCALE GENOMIC DNA]</scope>
    <source>
        <strain evidence="9">CGMCC 1.10759</strain>
    </source>
</reference>
<keyword evidence="9" id="KW-1185">Reference proteome</keyword>
<keyword evidence="1" id="KW-0145">Chemotaxis</keyword>
<dbReference type="SUPFAM" id="SSF58104">
    <property type="entry name" value="Methyl-accepting chemotaxis protein (MCP) signaling domain"/>
    <property type="match status" value="1"/>
</dbReference>
<evidence type="ECO:0000256" key="1">
    <source>
        <dbReference type="ARBA" id="ARBA00022500"/>
    </source>
</evidence>
<dbReference type="Proteomes" id="UP001595904">
    <property type="component" value="Unassembled WGS sequence"/>
</dbReference>
<dbReference type="Pfam" id="PF00015">
    <property type="entry name" value="MCPsignal"/>
    <property type="match status" value="1"/>
</dbReference>
<dbReference type="Pfam" id="PF12729">
    <property type="entry name" value="4HB_MCP_1"/>
    <property type="match status" value="1"/>
</dbReference>
<feature type="transmembrane region" description="Helical" evidence="5">
    <location>
        <begin position="6"/>
        <end position="25"/>
    </location>
</feature>
<dbReference type="Pfam" id="PF00672">
    <property type="entry name" value="HAMP"/>
    <property type="match status" value="1"/>
</dbReference>
<feature type="transmembrane region" description="Helical" evidence="5">
    <location>
        <begin position="187"/>
        <end position="205"/>
    </location>
</feature>
<dbReference type="CDD" id="cd06225">
    <property type="entry name" value="HAMP"/>
    <property type="match status" value="1"/>
</dbReference>
<keyword evidence="5" id="KW-0812">Transmembrane</keyword>
<evidence type="ECO:0000313" key="9">
    <source>
        <dbReference type="Proteomes" id="UP001595904"/>
    </source>
</evidence>
<keyword evidence="5" id="KW-1133">Transmembrane helix</keyword>